<dbReference type="PANTHER" id="PTHR43537:SF5">
    <property type="entry name" value="UXU OPERON TRANSCRIPTIONAL REGULATOR"/>
    <property type="match status" value="1"/>
</dbReference>
<reference evidence="5 6" key="1">
    <citation type="submission" date="2018-04" db="EMBL/GenBank/DDBJ databases">
        <title>Genome sequencing of Gemmobacter.</title>
        <authorList>
            <person name="Yi H."/>
            <person name="Baek M.-G."/>
        </authorList>
    </citation>
    <scope>NUCLEOTIDE SEQUENCE [LARGE SCALE GENOMIC DNA]</scope>
    <source>
        <strain evidence="5 6">HYN0069</strain>
    </source>
</reference>
<dbReference type="Gene3D" id="1.10.10.10">
    <property type="entry name" value="Winged helix-like DNA-binding domain superfamily/Winged helix DNA-binding domain"/>
    <property type="match status" value="2"/>
</dbReference>
<dbReference type="InterPro" id="IPR036388">
    <property type="entry name" value="WH-like_DNA-bd_sf"/>
</dbReference>
<evidence type="ECO:0000256" key="3">
    <source>
        <dbReference type="ARBA" id="ARBA00023163"/>
    </source>
</evidence>
<keyword evidence="1" id="KW-0805">Transcription regulation</keyword>
<dbReference type="SUPFAM" id="SSF48008">
    <property type="entry name" value="GntR ligand-binding domain-like"/>
    <property type="match status" value="1"/>
</dbReference>
<evidence type="ECO:0000313" key="5">
    <source>
        <dbReference type="EMBL" id="AWB48856.1"/>
    </source>
</evidence>
<evidence type="ECO:0000256" key="1">
    <source>
        <dbReference type="ARBA" id="ARBA00023015"/>
    </source>
</evidence>
<dbReference type="InterPro" id="IPR036390">
    <property type="entry name" value="WH_DNA-bd_sf"/>
</dbReference>
<dbReference type="OrthoDB" id="8066003at2"/>
<dbReference type="AlphaFoldDB" id="A0A2S0UM30"/>
<dbReference type="Proteomes" id="UP000244496">
    <property type="component" value="Chromosome"/>
</dbReference>
<dbReference type="KEGG" id="geh:HYN69_10380"/>
<dbReference type="GO" id="GO:0003700">
    <property type="term" value="F:DNA-binding transcription factor activity"/>
    <property type="evidence" value="ECO:0007669"/>
    <property type="project" value="InterPro"/>
</dbReference>
<evidence type="ECO:0000313" key="6">
    <source>
        <dbReference type="Proteomes" id="UP000244496"/>
    </source>
</evidence>
<dbReference type="EMBL" id="CP028918">
    <property type="protein sequence ID" value="AWB48856.1"/>
    <property type="molecule type" value="Genomic_DNA"/>
</dbReference>
<evidence type="ECO:0000259" key="4">
    <source>
        <dbReference type="PROSITE" id="PS50949"/>
    </source>
</evidence>
<feature type="domain" description="HTH gntR-type" evidence="4">
    <location>
        <begin position="107"/>
        <end position="178"/>
    </location>
</feature>
<proteinExistence type="predicted"/>
<organism evidence="5 6">
    <name type="scientific">Paragemmobacter aquarius</name>
    <dbReference type="NCBI Taxonomy" id="2169400"/>
    <lineage>
        <taxon>Bacteria</taxon>
        <taxon>Pseudomonadati</taxon>
        <taxon>Pseudomonadota</taxon>
        <taxon>Alphaproteobacteria</taxon>
        <taxon>Rhodobacterales</taxon>
        <taxon>Paracoccaceae</taxon>
        <taxon>Paragemmobacter</taxon>
    </lineage>
</organism>
<dbReference type="InterPro" id="IPR000524">
    <property type="entry name" value="Tscrpt_reg_HTH_GntR"/>
</dbReference>
<accession>A0A2S0UM30</accession>
<dbReference type="SMART" id="SM00345">
    <property type="entry name" value="HTH_GNTR"/>
    <property type="match status" value="2"/>
</dbReference>
<dbReference type="RefSeq" id="WP_108435675.1">
    <property type="nucleotide sequence ID" value="NZ_CP028918.1"/>
</dbReference>
<dbReference type="SUPFAM" id="SSF46785">
    <property type="entry name" value="Winged helix' DNA-binding domain"/>
    <property type="match status" value="2"/>
</dbReference>
<dbReference type="PANTHER" id="PTHR43537">
    <property type="entry name" value="TRANSCRIPTIONAL REGULATOR, GNTR FAMILY"/>
    <property type="match status" value="1"/>
</dbReference>
<sequence>MIRSVNPLAQEPRYELIGRVLRENILSGVLPQGFVLLEGPIAAVMQTSRVPVQSALRQLLEEGLINRFDGRGYLVGSGGDDVIPIRRDIRELELDIPQVVDQALQTRGTWRHVYDKVEEEVASCQIFGEFRIVETELADHLGVSRTVVRDVLARLQERGLVRKSPSSHWIAGPLTARTVSEKFELRGIMEPAALRLAGPHIRYAEVEILLGRIGADPGITPQYLGDALLELCIAQAPNAALVEMIRSNRLLLSSVDRALILLGLPRDEDTIEQYQTLLDLITHHPIDSACEYLRYHLSITARRYLARMKIVAVINETGSFAPYLSPQ</sequence>
<keyword evidence="3" id="KW-0804">Transcription</keyword>
<dbReference type="PROSITE" id="PS50949">
    <property type="entry name" value="HTH_GNTR"/>
    <property type="match status" value="2"/>
</dbReference>
<keyword evidence="6" id="KW-1185">Reference proteome</keyword>
<gene>
    <name evidence="5" type="ORF">HYN69_10380</name>
</gene>
<feature type="domain" description="HTH gntR-type" evidence="4">
    <location>
        <begin position="11"/>
        <end position="78"/>
    </location>
</feature>
<protein>
    <submittedName>
        <fullName evidence="5">GntR family transcriptional regulator</fullName>
    </submittedName>
</protein>
<dbReference type="Pfam" id="PF00392">
    <property type="entry name" value="GntR"/>
    <property type="match status" value="2"/>
</dbReference>
<name>A0A2S0UM30_9RHOB</name>
<dbReference type="InterPro" id="IPR008920">
    <property type="entry name" value="TF_FadR/GntR_C"/>
</dbReference>
<dbReference type="GO" id="GO:0003677">
    <property type="term" value="F:DNA binding"/>
    <property type="evidence" value="ECO:0007669"/>
    <property type="project" value="UniProtKB-KW"/>
</dbReference>
<evidence type="ECO:0000256" key="2">
    <source>
        <dbReference type="ARBA" id="ARBA00023125"/>
    </source>
</evidence>
<dbReference type="Gene3D" id="1.20.120.530">
    <property type="entry name" value="GntR ligand-binding domain-like"/>
    <property type="match status" value="1"/>
</dbReference>
<keyword evidence="2" id="KW-0238">DNA-binding</keyword>